<evidence type="ECO:0000313" key="1">
    <source>
        <dbReference type="EMBL" id="EWS78917.1"/>
    </source>
</evidence>
<sequence>MMSTISVEHEDHQQPEVMLDYRTLSADNCVMLLYTLPYKRSGSPEPFLCMTRSDTSSDHPKRVQQCHVHVGSDQDSVTAPQL</sequence>
<proteinExistence type="predicted"/>
<organism evidence="1 2">
    <name type="scientific">Xylella taiwanensis</name>
    <dbReference type="NCBI Taxonomy" id="1444770"/>
    <lineage>
        <taxon>Bacteria</taxon>
        <taxon>Pseudomonadati</taxon>
        <taxon>Pseudomonadota</taxon>
        <taxon>Gammaproteobacteria</taxon>
        <taxon>Lysobacterales</taxon>
        <taxon>Lysobacteraceae</taxon>
        <taxon>Xylella</taxon>
    </lineage>
</organism>
<dbReference type="Proteomes" id="UP000020406">
    <property type="component" value="Unassembled WGS sequence"/>
</dbReference>
<accession>Z9JMB5</accession>
<evidence type="ECO:0000313" key="2">
    <source>
        <dbReference type="Proteomes" id="UP000020406"/>
    </source>
</evidence>
<name>Z9JMB5_9GAMM</name>
<protein>
    <submittedName>
        <fullName evidence="1">Uncharacterized protein</fullName>
    </submittedName>
</protein>
<reference evidence="1 2" key="1">
    <citation type="journal article" date="2014" name="Genome Announc.">
        <title>Draft Genome Sequence of Xylella fastidiosa Pear Leaf Scorch Strain in Taiwan.</title>
        <authorList>
            <person name="Su C.C."/>
            <person name="Deng W.L."/>
            <person name="Jan F.J."/>
            <person name="Chang C.J."/>
            <person name="Huang H."/>
            <person name="Chen J."/>
        </authorList>
    </citation>
    <scope>NUCLEOTIDE SEQUENCE [LARGE SCALE GENOMIC DNA]</scope>
    <source>
        <strain evidence="1 2">PLS229</strain>
    </source>
</reference>
<dbReference type="EMBL" id="JDSQ01000004">
    <property type="protein sequence ID" value="EWS78917.1"/>
    <property type="molecule type" value="Genomic_DNA"/>
</dbReference>
<comment type="caution">
    <text evidence="1">The sequence shown here is derived from an EMBL/GenBank/DDBJ whole genome shotgun (WGS) entry which is preliminary data.</text>
</comment>
<gene>
    <name evidence="1" type="ORF">AF72_03005</name>
</gene>
<dbReference type="AlphaFoldDB" id="Z9JMB5"/>